<feature type="chain" id="PRO_5044563609" evidence="1">
    <location>
        <begin position="19"/>
        <end position="312"/>
    </location>
</feature>
<proteinExistence type="predicted"/>
<sequence>MKKLFSIFLIATAVFANAQDSKETANRFFYELNFKPKKDSAKVEKVITILDITDKNRSVYQDYTVISQDSIMKVEIEAMQKSGQMKDLSKLIKMPKISARVYKTYPTMKIQFVEKITSGFTPANIGYVEDSKFNWKILSDKQKIGEYNTQKATTEYGGRKWTAWFSTDIPFQDGPYKFSGLPGLIVKIEDDAKNYSWVLQGNKKVQDYTEYSYIEGMMQAKGGKVSEMPRDKFEKKFTEFKKDPFATLRPMLTPEITSRAIPGMDGTVGDMIKKQEKQYKDFFKATDNEIEPDYGNLTVGEVERTGTEKIKK</sequence>
<keyword evidence="5" id="KW-1185">Reference proteome</keyword>
<feature type="signal peptide" evidence="1">
    <location>
        <begin position="1"/>
        <end position="18"/>
    </location>
</feature>
<dbReference type="AlphaFoldDB" id="A0A1N7JUD2"/>
<dbReference type="InterPro" id="IPR005901">
    <property type="entry name" value="GLPGLI"/>
</dbReference>
<protein>
    <submittedName>
        <fullName evidence="3">GLPGLI family protein</fullName>
    </submittedName>
</protein>
<evidence type="ECO:0000313" key="2">
    <source>
        <dbReference type="EMBL" id="PQA91272.1"/>
    </source>
</evidence>
<organism evidence="3 4">
    <name type="scientific">Chryseobacterium piscicola</name>
    <dbReference type="NCBI Taxonomy" id="551459"/>
    <lineage>
        <taxon>Bacteria</taxon>
        <taxon>Pseudomonadati</taxon>
        <taxon>Bacteroidota</taxon>
        <taxon>Flavobacteriia</taxon>
        <taxon>Flavobacteriales</taxon>
        <taxon>Weeksellaceae</taxon>
        <taxon>Chryseobacterium group</taxon>
        <taxon>Chryseobacterium</taxon>
    </lineage>
</organism>
<dbReference type="EMBL" id="FTOJ01000001">
    <property type="protein sequence ID" value="SIS52959.1"/>
    <property type="molecule type" value="Genomic_DNA"/>
</dbReference>
<accession>A0A1N7JUD2</accession>
<gene>
    <name evidence="2" type="ORF">B0A70_12405</name>
    <name evidence="3" type="ORF">SAMN05421796_101147</name>
</gene>
<dbReference type="RefSeq" id="WP_076448833.1">
    <property type="nucleotide sequence ID" value="NZ_FTOJ01000001.1"/>
</dbReference>
<dbReference type="Pfam" id="PF09697">
    <property type="entry name" value="Porph_ging"/>
    <property type="match status" value="1"/>
</dbReference>
<reference evidence="4" key="3">
    <citation type="submission" date="2017-01" db="EMBL/GenBank/DDBJ databases">
        <authorList>
            <person name="Varghese N."/>
            <person name="Submissions S."/>
        </authorList>
    </citation>
    <scope>NUCLEOTIDE SEQUENCE [LARGE SCALE GENOMIC DNA]</scope>
    <source>
        <strain evidence="4">DSM 21068</strain>
    </source>
</reference>
<keyword evidence="1" id="KW-0732">Signal</keyword>
<evidence type="ECO:0000313" key="5">
    <source>
        <dbReference type="Proteomes" id="UP000238314"/>
    </source>
</evidence>
<dbReference type="STRING" id="551459.SAMN05421796_101147"/>
<dbReference type="NCBIfam" id="TIGR01200">
    <property type="entry name" value="GLPGLI"/>
    <property type="match status" value="1"/>
</dbReference>
<evidence type="ECO:0000313" key="4">
    <source>
        <dbReference type="Proteomes" id="UP000186246"/>
    </source>
</evidence>
<name>A0A1N7JUD2_9FLAO</name>
<dbReference type="OrthoDB" id="1440774at2"/>
<evidence type="ECO:0000256" key="1">
    <source>
        <dbReference type="SAM" id="SignalP"/>
    </source>
</evidence>
<dbReference type="Proteomes" id="UP000238314">
    <property type="component" value="Unassembled WGS sequence"/>
</dbReference>
<evidence type="ECO:0000313" key="3">
    <source>
        <dbReference type="EMBL" id="SIS52959.1"/>
    </source>
</evidence>
<dbReference type="Proteomes" id="UP000186246">
    <property type="component" value="Unassembled WGS sequence"/>
</dbReference>
<reference evidence="3" key="2">
    <citation type="submission" date="2017-01" db="EMBL/GenBank/DDBJ databases">
        <authorList>
            <person name="Mah S.A."/>
            <person name="Swanson W.J."/>
            <person name="Moy G.W."/>
            <person name="Vacquier V.D."/>
        </authorList>
    </citation>
    <scope>NUCLEOTIDE SEQUENCE [LARGE SCALE GENOMIC DNA]</scope>
    <source>
        <strain evidence="3">DSM 21068</strain>
    </source>
</reference>
<reference evidence="2 5" key="1">
    <citation type="submission" date="2016-11" db="EMBL/GenBank/DDBJ databases">
        <title>Whole genomes of Flavobacteriaceae.</title>
        <authorList>
            <person name="Stine C."/>
            <person name="Li C."/>
            <person name="Tadesse D."/>
        </authorList>
    </citation>
    <scope>NUCLEOTIDE SEQUENCE [LARGE SCALE GENOMIC DNA]</scope>
    <source>
        <strain evidence="2 5">DSM 21068</strain>
    </source>
</reference>
<dbReference type="EMBL" id="MUGO01000019">
    <property type="protein sequence ID" value="PQA91272.1"/>
    <property type="molecule type" value="Genomic_DNA"/>
</dbReference>